<feature type="region of interest" description="Disordered" evidence="1">
    <location>
        <begin position="112"/>
        <end position="139"/>
    </location>
</feature>
<keyword evidence="3" id="KW-1185">Reference proteome</keyword>
<dbReference type="EMBL" id="JAPNKA010000001">
    <property type="protein sequence ID" value="MCY1076933.1"/>
    <property type="molecule type" value="Genomic_DNA"/>
</dbReference>
<proteinExistence type="predicted"/>
<organism evidence="2 3">
    <name type="scientific">Archangium lansingense</name>
    <dbReference type="NCBI Taxonomy" id="2995310"/>
    <lineage>
        <taxon>Bacteria</taxon>
        <taxon>Pseudomonadati</taxon>
        <taxon>Myxococcota</taxon>
        <taxon>Myxococcia</taxon>
        <taxon>Myxococcales</taxon>
        <taxon>Cystobacterineae</taxon>
        <taxon>Archangiaceae</taxon>
        <taxon>Archangium</taxon>
    </lineage>
</organism>
<evidence type="ECO:0000256" key="1">
    <source>
        <dbReference type="SAM" id="MobiDB-lite"/>
    </source>
</evidence>
<sequence length="139" mass="14805">MRIRAHIAGHLIATLLVVLWVAQPLIAIAHAQEHVHRYCPTHRAFEESSANKGTALSALLRDASAFEKQPPAAPGGSLKHEECAFVSVSSRDELTSPVQAVPVVQACLEVSRPATAPPRPRSSLSILDTAPKASPPARV</sequence>
<dbReference type="RefSeq" id="WP_267535790.1">
    <property type="nucleotide sequence ID" value="NZ_JAPNKA010000001.1"/>
</dbReference>
<gene>
    <name evidence="2" type="ORF">OV287_20850</name>
</gene>
<evidence type="ECO:0000313" key="3">
    <source>
        <dbReference type="Proteomes" id="UP001207654"/>
    </source>
</evidence>
<evidence type="ECO:0000313" key="2">
    <source>
        <dbReference type="EMBL" id="MCY1076933.1"/>
    </source>
</evidence>
<dbReference type="Proteomes" id="UP001207654">
    <property type="component" value="Unassembled WGS sequence"/>
</dbReference>
<accession>A0ABT4A5K8</accession>
<comment type="caution">
    <text evidence="2">The sequence shown here is derived from an EMBL/GenBank/DDBJ whole genome shotgun (WGS) entry which is preliminary data.</text>
</comment>
<name>A0ABT4A5K8_9BACT</name>
<reference evidence="2 3" key="1">
    <citation type="submission" date="2022-11" db="EMBL/GenBank/DDBJ databases">
        <title>Minimal conservation of predation-associated metabolite biosynthetic gene clusters underscores biosynthetic potential of Myxococcota including descriptions for ten novel species: Archangium lansinium sp. nov., Myxococcus landrumus sp. nov., Nannocystis bai.</title>
        <authorList>
            <person name="Ahearne A."/>
            <person name="Stevens C."/>
            <person name="Phillips K."/>
        </authorList>
    </citation>
    <scope>NUCLEOTIDE SEQUENCE [LARGE SCALE GENOMIC DNA]</scope>
    <source>
        <strain evidence="2 3">MIWBW</strain>
    </source>
</reference>
<protein>
    <submittedName>
        <fullName evidence="2">Uncharacterized protein</fullName>
    </submittedName>
</protein>